<organism evidence="1">
    <name type="scientific">Mus musculus</name>
    <name type="common">Mouse</name>
    <dbReference type="NCBI Taxonomy" id="10090"/>
    <lineage>
        <taxon>Eukaryota</taxon>
        <taxon>Metazoa</taxon>
        <taxon>Chordata</taxon>
        <taxon>Craniata</taxon>
        <taxon>Vertebrata</taxon>
        <taxon>Euteleostomi</taxon>
        <taxon>Mammalia</taxon>
        <taxon>Eutheria</taxon>
        <taxon>Euarchontoglires</taxon>
        <taxon>Glires</taxon>
        <taxon>Rodentia</taxon>
        <taxon>Myomorpha</taxon>
        <taxon>Muroidea</taxon>
        <taxon>Muridae</taxon>
        <taxon>Murinae</taxon>
        <taxon>Mus</taxon>
        <taxon>Mus</taxon>
    </lineage>
</organism>
<evidence type="ECO:0000313" key="2">
    <source>
        <dbReference type="MGI" id="MGI:2443629"/>
    </source>
</evidence>
<reference evidence="1" key="5">
    <citation type="journal article" date="2001" name="Nature">
        <title>Functional annotation of a full-length mouse cDNA collection.</title>
        <authorList>
            <consortium name="The RIKEN Genome Exploration Research Group Phase II Team and the FANTOM Consortium"/>
        </authorList>
    </citation>
    <scope>NUCLEOTIDE SEQUENCE</scope>
    <source>
        <strain evidence="1">C57BL/6J</strain>
        <tissue evidence="1">Medulla oblongata</tissue>
    </source>
</reference>
<dbReference type="MGI" id="MGI:2443629">
    <property type="gene designation" value="Cemip"/>
</dbReference>
<reference evidence="1" key="2">
    <citation type="journal article" date="2000" name="Genome Res.">
        <title>Normalization and subtraction of cap-trapper-selected cDNAs to prepare full-length cDNA libraries for rapid discovery of new genes.</title>
        <authorList>
            <person name="Carninci P."/>
            <person name="Shibata Y."/>
            <person name="Hayatsu N."/>
            <person name="Sugahara Y."/>
            <person name="Shibata K."/>
            <person name="Itoh M."/>
            <person name="Konno H."/>
            <person name="Okazaki Y."/>
            <person name="Muramatsu M."/>
            <person name="Hayashizaki Y."/>
        </authorList>
    </citation>
    <scope>NUCLEOTIDE SEQUENCE</scope>
    <source>
        <strain evidence="1">C57BL/6J</strain>
        <tissue evidence="1">Medulla oblongata</tissue>
    </source>
</reference>
<reference evidence="1" key="8">
    <citation type="journal article" date="2005" name="Science">
        <title>Antisense Transcription in the Mammalian Transcriptome.</title>
        <authorList>
            <consortium name="RIKEN Genome Exploration Research Group and Genome Science Group (Genome Network Project Core Group) and the FANTOM Consortium"/>
        </authorList>
    </citation>
    <scope>NUCLEOTIDE SEQUENCE</scope>
    <source>
        <strain evidence="1">C57BL/6J</strain>
        <tissue evidence="1">Medulla oblongata</tissue>
    </source>
</reference>
<gene>
    <name evidence="2" type="primary">Cemip</name>
    <name evidence="2" type="synonym">9930013L23Rik</name>
</gene>
<accession>Q9D3C0</accession>
<reference evidence="1" key="7">
    <citation type="journal article" date="2005" name="Science">
        <title>The Transcriptional Landscape of the Mammalian Genome.</title>
        <authorList>
            <consortium name="The FANTOM Consortium"/>
            <consortium name="Riken Genome Exploration Research Group and Genome Science Group (Genome Network Project Core Group)"/>
        </authorList>
    </citation>
    <scope>NUCLEOTIDE SEQUENCE</scope>
    <source>
        <strain evidence="1">C57BL/6J</strain>
        <tissue evidence="1">Medulla oblongata</tissue>
    </source>
</reference>
<protein>
    <submittedName>
        <fullName evidence="1">Uncharacterized protein</fullName>
    </submittedName>
</protein>
<proteinExistence type="evidence at transcript level"/>
<dbReference type="AGR" id="MGI:2443629"/>
<sequence>MVLNNTARSVSPKLSNPLPHHIASVASLGCPVFPSSFRKGAYHLKWGEAVRDSWVRTKWELSGGFPTRFFQFQNIRSFAKGFSLLPLSTHCPLSSRQQPCHCLYTASHMWAWAAHDCGILLVPPYSTVVLVCPMGSITICQCASAGPIGSLWGSESGWLQTRIFQLMFTLSK</sequence>
<dbReference type="EMBL" id="AK018112">
    <property type="protein sequence ID" value="BAB31075.1"/>
    <property type="molecule type" value="mRNA"/>
</dbReference>
<reference evidence="1" key="3">
    <citation type="journal article" date="2000" name="Genome Res.">
        <title>RIKEN integrated sequence analysis (RISA) system--384-format sequencing pipeline with 384 multicapillary sequencer.</title>
        <authorList>
            <person name="Shibata K."/>
            <person name="Itoh M."/>
            <person name="Aizawa K."/>
            <person name="Nagaoka S."/>
            <person name="Sasaki N."/>
            <person name="Carninci P."/>
            <person name="Konno H."/>
            <person name="Akiyama J."/>
            <person name="Nishi K."/>
            <person name="Kitsunai T."/>
            <person name="Tashiro H."/>
            <person name="Itoh M."/>
            <person name="Sumi N."/>
            <person name="Ishii Y."/>
            <person name="Nakamura S."/>
            <person name="Hazama M."/>
            <person name="Nishine T."/>
            <person name="Harada A."/>
            <person name="Yamamoto R."/>
            <person name="Matsumoto H."/>
            <person name="Sakaguchi S."/>
            <person name="Ikegami T."/>
            <person name="Kashiwagi K."/>
            <person name="Fujiwake S."/>
            <person name="Inoue K."/>
            <person name="Togawa Y."/>
            <person name="Izawa M."/>
            <person name="Ohara E."/>
            <person name="Watahiki M."/>
            <person name="Yoneda Y."/>
            <person name="Ishikawa T."/>
            <person name="Ozawa K."/>
            <person name="Tanaka T."/>
            <person name="Matsuura S."/>
            <person name="Kawai J."/>
            <person name="Okazaki Y."/>
            <person name="Muramatsu M."/>
            <person name="Inoue Y."/>
            <person name="Kira A."/>
            <person name="Hayashizaki Y."/>
        </authorList>
    </citation>
    <scope>NUCLEOTIDE SEQUENCE</scope>
    <source>
        <strain evidence="1">C57BL/6J</strain>
        <tissue evidence="1">Medulla oblongata</tissue>
    </source>
</reference>
<reference evidence="1" key="1">
    <citation type="journal article" date="1999" name="Methods Enzymol.">
        <title>High-efficiency full-length cDNA cloning.</title>
        <authorList>
            <person name="Carninci P."/>
            <person name="Hayashizaki Y."/>
        </authorList>
    </citation>
    <scope>NUCLEOTIDE SEQUENCE</scope>
    <source>
        <strain evidence="1">C57BL/6J</strain>
        <tissue evidence="1">Medulla oblongata</tissue>
    </source>
</reference>
<dbReference type="AlphaFoldDB" id="Q9D3C0"/>
<evidence type="ECO:0000313" key="1">
    <source>
        <dbReference type="EMBL" id="BAB31075.1"/>
    </source>
</evidence>
<reference evidence="1" key="4">
    <citation type="submission" date="2000-07" db="EMBL/GenBank/DDBJ databases">
        <authorList>
            <person name="Adachi J."/>
            <person name="Aizawa K."/>
            <person name="Akahira S."/>
            <person name="Akimura T."/>
            <person name="Arai A."/>
            <person name="Aono H."/>
            <person name="Arakawa T."/>
            <person name="Bono H."/>
            <person name="Carninci P."/>
            <person name="Fukuda S."/>
            <person name="Fukunishi Y."/>
            <person name="Furuno M."/>
            <person name="Hanagaki T."/>
            <person name="Hara A."/>
            <person name="Hayatsu N."/>
            <person name="Hiramoto K."/>
            <person name="Hiraoka T."/>
            <person name="Hori F."/>
            <person name="Imotani K."/>
            <person name="Ishii Y."/>
            <person name="Itoh M."/>
            <person name="Izawa M."/>
            <person name="Kasukawa T."/>
            <person name="Kato H."/>
            <person name="Kawai J."/>
            <person name="Kojima Y."/>
            <person name="Konno H."/>
            <person name="Kouda M."/>
            <person name="Koya S."/>
            <person name="Kurihara C."/>
            <person name="Matsuyama T."/>
            <person name="Miyazaki A."/>
            <person name="Nishi K."/>
            <person name="Nomura K."/>
            <person name="Numazaki R."/>
            <person name="Ohno M."/>
            <person name="Okazaki Y."/>
            <person name="Okido T."/>
            <person name="Owa C."/>
            <person name="Saito H."/>
            <person name="Saito R."/>
            <person name="Sakai C."/>
            <person name="Sakai K."/>
            <person name="Sano H."/>
            <person name="Sasaki D."/>
            <person name="Shibata K."/>
            <person name="Shibata Y."/>
            <person name="Shinagawa A."/>
            <person name="Shiraki T."/>
            <person name="Sogabe Y."/>
            <person name="Suzuki H."/>
            <person name="Tagami M."/>
            <person name="Tagawa A."/>
            <person name="Takahashi F."/>
            <person name="Tanaka T."/>
            <person name="Tejima Y."/>
            <person name="Toya T."/>
            <person name="Yamamura T."/>
            <person name="Yasunishi A."/>
            <person name="Yoshida K."/>
            <person name="Yoshino M."/>
            <person name="Muramatsu M."/>
            <person name="Hayashizaki Y."/>
        </authorList>
    </citation>
    <scope>NUCLEOTIDE SEQUENCE</scope>
    <source>
        <strain evidence="1">C57BL/6J</strain>
        <tissue evidence="1">Medulla oblongata</tissue>
    </source>
</reference>
<name>Q9D3C0_MOUSE</name>
<reference evidence="1" key="6">
    <citation type="journal article" date="2002" name="Nature">
        <title>Analysis of the mouse transcriptome based on functional annotation of 60,770 full-length cDNAs.</title>
        <authorList>
            <consortium name="The FANTOM Consortium and the RIKEN Genome Exploration Research Group Phase I and II Team"/>
        </authorList>
    </citation>
    <scope>NUCLEOTIDE SEQUENCE</scope>
    <source>
        <strain evidence="1">C57BL/6J</strain>
        <tissue evidence="1">Medulla oblongata</tissue>
    </source>
</reference>